<dbReference type="SUPFAM" id="SSF53756">
    <property type="entry name" value="UDP-Glycosyltransferase/glycogen phosphorylase"/>
    <property type="match status" value="1"/>
</dbReference>
<dbReference type="GO" id="GO:0009245">
    <property type="term" value="P:lipid A biosynthetic process"/>
    <property type="evidence" value="ECO:0007669"/>
    <property type="project" value="TreeGrafter"/>
</dbReference>
<dbReference type="Pfam" id="PF04413">
    <property type="entry name" value="Glycos_transf_N"/>
    <property type="match status" value="1"/>
</dbReference>
<dbReference type="GO" id="GO:0043842">
    <property type="term" value="F:Kdo transferase activity"/>
    <property type="evidence" value="ECO:0007669"/>
    <property type="project" value="UniProtKB-EC"/>
</dbReference>
<evidence type="ECO:0000256" key="1">
    <source>
        <dbReference type="ARBA" id="ARBA00022679"/>
    </source>
</evidence>
<dbReference type="NCBIfam" id="NF004389">
    <property type="entry name" value="PRK05749.1-5"/>
    <property type="match status" value="1"/>
</dbReference>
<dbReference type="AlphaFoldDB" id="A0A1W1E8K7"/>
<organism evidence="3">
    <name type="scientific">hydrothermal vent metagenome</name>
    <dbReference type="NCBI Taxonomy" id="652676"/>
    <lineage>
        <taxon>unclassified sequences</taxon>
        <taxon>metagenomes</taxon>
        <taxon>ecological metagenomes</taxon>
    </lineage>
</organism>
<evidence type="ECO:0000259" key="2">
    <source>
        <dbReference type="Pfam" id="PF04413"/>
    </source>
</evidence>
<dbReference type="InterPro" id="IPR039901">
    <property type="entry name" value="Kdotransferase"/>
</dbReference>
<dbReference type="Gene3D" id="3.40.50.11720">
    <property type="entry name" value="3-Deoxy-D-manno-octulosonic-acid transferase, N-terminal domain"/>
    <property type="match status" value="1"/>
</dbReference>
<protein>
    <submittedName>
        <fullName evidence="3">Lipid IVA 3-deoxy-D-manno-octulosonic acid transferase [often with also]</fullName>
        <ecNumber evidence="3">2.4.99.12</ecNumber>
    </submittedName>
</protein>
<dbReference type="EMBL" id="FPIB01000012">
    <property type="protein sequence ID" value="SFV90283.1"/>
    <property type="molecule type" value="Genomic_DNA"/>
</dbReference>
<accession>A0A1W1E8K7</accession>
<dbReference type="Gene3D" id="3.40.50.2000">
    <property type="entry name" value="Glycogen Phosphorylase B"/>
    <property type="match status" value="1"/>
</dbReference>
<keyword evidence="1 3" id="KW-0808">Transferase</keyword>
<evidence type="ECO:0000313" key="3">
    <source>
        <dbReference type="EMBL" id="SFV90283.1"/>
    </source>
</evidence>
<proteinExistence type="predicted"/>
<name>A0A1W1E8K7_9ZZZZ</name>
<dbReference type="PANTHER" id="PTHR42755:SF1">
    <property type="entry name" value="3-DEOXY-D-MANNO-OCTULOSONIC ACID TRANSFERASE, MITOCHONDRIAL-RELATED"/>
    <property type="match status" value="1"/>
</dbReference>
<sequence>MLIYLIALPFLFLLSFKSKYRVSIPARFFLWKNPPLEKDGIWFHTCSYGEAKAIKPLVDALPKTLLRMTTTTHTGKSVIESYTPQSRYLPFEPLLFGWLRPQKALVVMEAEFWYLLFVLAKRRGAKTLLVNARMNDRSFPKYLKMRWFYRQIFASIDAVYAQTQTDKERLEALGADHVTVTGNIKLASLPKVTRRLVKPNGMLLCAASTHEGEEMLVLEAFVALKKEMPDAKLAVVPRHPERFGKVAALLEAFAQRNQMQWHCFSDDMSLEDDIVLIDRMGELVNLYAVSDMVILGGAFVPVGGHNAAEAAQFGCKIISGPHYFNQKDIFEAVEGIAVVEPANLTRRVLQYAQLKPARLKTKTDMTPILEQLNNVL</sequence>
<feature type="domain" description="3-deoxy-D-manno-octulosonic-acid transferase N-terminal" evidence="2">
    <location>
        <begin position="25"/>
        <end position="186"/>
    </location>
</feature>
<dbReference type="EC" id="2.4.99.12" evidence="3"/>
<dbReference type="GO" id="GO:0005886">
    <property type="term" value="C:plasma membrane"/>
    <property type="evidence" value="ECO:0007669"/>
    <property type="project" value="TreeGrafter"/>
</dbReference>
<keyword evidence="3" id="KW-0328">Glycosyltransferase</keyword>
<gene>
    <name evidence="3" type="ORF">MNB_SV-4-1121</name>
</gene>
<dbReference type="InterPro" id="IPR007507">
    <property type="entry name" value="Glycos_transf_N"/>
</dbReference>
<dbReference type="InterPro" id="IPR038107">
    <property type="entry name" value="Glycos_transf_N_sf"/>
</dbReference>
<dbReference type="PANTHER" id="PTHR42755">
    <property type="entry name" value="3-DEOXY-MANNO-OCTULOSONATE CYTIDYLYLTRANSFERASE"/>
    <property type="match status" value="1"/>
</dbReference>
<reference evidence="3" key="1">
    <citation type="submission" date="2016-10" db="EMBL/GenBank/DDBJ databases">
        <authorList>
            <person name="de Groot N.N."/>
        </authorList>
    </citation>
    <scope>NUCLEOTIDE SEQUENCE</scope>
</reference>